<evidence type="ECO:0000313" key="1">
    <source>
        <dbReference type="EMBL" id="SEL83140.1"/>
    </source>
</evidence>
<dbReference type="EMBL" id="FNZN01000006">
    <property type="protein sequence ID" value="SEL83140.1"/>
    <property type="molecule type" value="Genomic_DNA"/>
</dbReference>
<dbReference type="Pfam" id="PF11751">
    <property type="entry name" value="PorP_SprF"/>
    <property type="match status" value="1"/>
</dbReference>
<protein>
    <submittedName>
        <fullName evidence="1">Type IX secretion system membrane protein, PorP/SprF family</fullName>
    </submittedName>
</protein>
<proteinExistence type="predicted"/>
<accession>A0A1H7TE50</accession>
<dbReference type="InterPro" id="IPR019861">
    <property type="entry name" value="PorP/SprF_Bacteroidetes"/>
</dbReference>
<sequence length="338" mass="39013">MEKEMKENLLVTLPYIVNNLPKKMIRKSLLTLVFFISAFAVKGQELTIPQLSQYLADNPFVMSPTYAGIGDHVKIRLNGLTQWVGIKDAPDTQSLAADMRIGEKSGIGTLLYNDSNGETKQRGARLSFAHHLTLDRYDDEFLSFGLSYNFNQFRIDIQNFDALDPSVTDDRATTNHNFDVGMLYRYDKFYFSVNASNILDKDLSNFNPIYEPNRLRNYYVYTGYRYMKKRTSKVEVEPSIFFQLFESDGRSVTDLNLKFRFYDFEDYYYAGINYRFLNDQIGNPLYIAPIAGLKKSNFYFGYSYQVILNELLGYSSGTHVVTLGVDLFQGISNCRCTY</sequence>
<reference evidence="2" key="1">
    <citation type="submission" date="2016-10" db="EMBL/GenBank/DDBJ databases">
        <authorList>
            <person name="Varghese N."/>
            <person name="Submissions S."/>
        </authorList>
    </citation>
    <scope>NUCLEOTIDE SEQUENCE [LARGE SCALE GENOMIC DNA]</scope>
    <source>
        <strain evidence="2">DSM 16471</strain>
    </source>
</reference>
<dbReference type="NCBIfam" id="TIGR03519">
    <property type="entry name" value="T9SS_PorP_fam"/>
    <property type="match status" value="1"/>
</dbReference>
<dbReference type="AlphaFoldDB" id="A0A1H7TE50"/>
<organism evidence="1 2">
    <name type="scientific">Maribacter orientalis</name>
    <dbReference type="NCBI Taxonomy" id="228957"/>
    <lineage>
        <taxon>Bacteria</taxon>
        <taxon>Pseudomonadati</taxon>
        <taxon>Bacteroidota</taxon>
        <taxon>Flavobacteriia</taxon>
        <taxon>Flavobacteriales</taxon>
        <taxon>Flavobacteriaceae</taxon>
        <taxon>Maribacter</taxon>
    </lineage>
</organism>
<name>A0A1H7TE50_9FLAO</name>
<dbReference type="Proteomes" id="UP000198990">
    <property type="component" value="Unassembled WGS sequence"/>
</dbReference>
<evidence type="ECO:0000313" key="2">
    <source>
        <dbReference type="Proteomes" id="UP000198990"/>
    </source>
</evidence>
<gene>
    <name evidence="1" type="ORF">SAMN04488008_1062</name>
</gene>
<dbReference type="STRING" id="228957.SAMN04488008_1062"/>
<keyword evidence="2" id="KW-1185">Reference proteome</keyword>